<evidence type="ECO:0008006" key="4">
    <source>
        <dbReference type="Google" id="ProtNLM"/>
    </source>
</evidence>
<dbReference type="EMBL" id="BBRZ01000181">
    <property type="protein sequence ID" value="GAM59630.1"/>
    <property type="molecule type" value="Genomic_DNA"/>
</dbReference>
<sequence length="302" mass="33763">MILFRYASITLISLSLVACGGDSDVKAPELTEQEIKDIKALEAKETGDSSLNKPQLKMDEYALYSNNYMGDEFGSVDLEFDQSFDNEVMRSTSSGSPIIYQFEYSWNLFTTTDSDPRTTRITITSLDDAASQLTKALAKKDATDPDSVIRKYVLSNLALAIVFNGNERVASYDELMTKDQINNPQNQDGPYCTYQDNNPQTTGRSDYSMSCNLPDSIIDREVTIRWNQLGKKVFRTTDNQRYEVIEFEQVVSMDLEDLTASTILYRPGLGIISIVPSGIGGDNFAISDSEWTWAAEDANIPL</sequence>
<accession>A0A0B8NYL7</accession>
<organism evidence="2 3">
    <name type="scientific">Vibrio ishigakensis</name>
    <dbReference type="NCBI Taxonomy" id="1481914"/>
    <lineage>
        <taxon>Bacteria</taxon>
        <taxon>Pseudomonadati</taxon>
        <taxon>Pseudomonadota</taxon>
        <taxon>Gammaproteobacteria</taxon>
        <taxon>Vibrionales</taxon>
        <taxon>Vibrionaceae</taxon>
        <taxon>Vibrio</taxon>
    </lineage>
</organism>
<keyword evidence="1" id="KW-0732">Signal</keyword>
<name>A0A0B8NYL7_9VIBR</name>
<reference evidence="2 3" key="2">
    <citation type="submission" date="2015-01" db="EMBL/GenBank/DDBJ databases">
        <authorList>
            <consortium name="NBRP consortium"/>
            <person name="Sawabe T."/>
            <person name="Meirelles P."/>
            <person name="Feng G."/>
            <person name="Sayaka M."/>
            <person name="Hattori M."/>
            <person name="Ohkuma M."/>
        </authorList>
    </citation>
    <scope>NUCLEOTIDE SEQUENCE [LARGE SCALE GENOMIC DNA]</scope>
    <source>
        <strain evidence="3">JCM 19231</strain>
    </source>
</reference>
<evidence type="ECO:0000313" key="3">
    <source>
        <dbReference type="Proteomes" id="UP000031671"/>
    </source>
</evidence>
<feature type="chain" id="PRO_5002121898" description="Lipoprotein" evidence="1">
    <location>
        <begin position="21"/>
        <end position="302"/>
    </location>
</feature>
<feature type="signal peptide" evidence="1">
    <location>
        <begin position="1"/>
        <end position="20"/>
    </location>
</feature>
<protein>
    <recommendedName>
        <fullName evidence="4">Lipoprotein</fullName>
    </recommendedName>
</protein>
<dbReference type="Proteomes" id="UP000031671">
    <property type="component" value="Unassembled WGS sequence"/>
</dbReference>
<dbReference type="RefSeq" id="WP_261836262.1">
    <property type="nucleotide sequence ID" value="NZ_AP024882.1"/>
</dbReference>
<dbReference type="PROSITE" id="PS51257">
    <property type="entry name" value="PROKAR_LIPOPROTEIN"/>
    <property type="match status" value="1"/>
</dbReference>
<proteinExistence type="predicted"/>
<evidence type="ECO:0000256" key="1">
    <source>
        <dbReference type="SAM" id="SignalP"/>
    </source>
</evidence>
<comment type="caution">
    <text evidence="2">The sequence shown here is derived from an EMBL/GenBank/DDBJ whole genome shotgun (WGS) entry which is preliminary data.</text>
</comment>
<keyword evidence="3" id="KW-1185">Reference proteome</keyword>
<reference evidence="2 3" key="1">
    <citation type="submission" date="2015-01" db="EMBL/GenBank/DDBJ databases">
        <title>Vibrio sp. C1 JCM 19231 whole genome shotgun sequence.</title>
        <authorList>
            <person name="Sawabe T."/>
            <person name="Meirelles P."/>
            <person name="Feng G."/>
            <person name="Sayaka M."/>
            <person name="Hattori M."/>
            <person name="Ohkuma M."/>
        </authorList>
    </citation>
    <scope>NUCLEOTIDE SEQUENCE [LARGE SCALE GENOMIC DNA]</scope>
    <source>
        <strain evidence="3">JCM 19231</strain>
    </source>
</reference>
<dbReference type="AlphaFoldDB" id="A0A0B8NYL7"/>
<evidence type="ECO:0000313" key="2">
    <source>
        <dbReference type="EMBL" id="GAM59630.1"/>
    </source>
</evidence>
<gene>
    <name evidence="2" type="ORF">JCM19231_1476</name>
</gene>